<sequence>MLLKKLLLYISAIISSILVTCDITTDILYWINQDFYNSHLKNASLAFILLYPIVGSCISMIYTFSPSIGNNPWEICNACLGCLVVSPIITALSPIILAVIKLVRPDSVHVKIFEKITKLEALFESLPQIIIQATNSTLMNNWSNIAIASISVSSVSLLYNFYSLTNLLSPSKEKRDLQFDFKFPIYIFIALFNLANYSFCITYMIVAPFKNVELRFVIMLFFGLTILISFLETYMYGEDVYSYRGFKPLTTFAFGLLIGKKLDFCIATYNFCSLFCGLIPILIIQCINNEATQSWGGLNLVAVILNCLAIFSQCCFHPCECFYKK</sequence>
<comment type="caution">
    <text evidence="2">The sequence shown here is derived from an EMBL/GenBank/DDBJ whole genome shotgun (WGS) entry which is preliminary data.</text>
</comment>
<dbReference type="EMBL" id="MPUH01002084">
    <property type="protein sequence ID" value="OMJ65525.1"/>
    <property type="molecule type" value="Genomic_DNA"/>
</dbReference>
<dbReference type="Proteomes" id="UP000187209">
    <property type="component" value="Unassembled WGS sequence"/>
</dbReference>
<feature type="transmembrane region" description="Helical" evidence="1">
    <location>
        <begin position="7"/>
        <end position="31"/>
    </location>
</feature>
<feature type="transmembrane region" description="Helical" evidence="1">
    <location>
        <begin position="142"/>
        <end position="162"/>
    </location>
</feature>
<keyword evidence="3" id="KW-1185">Reference proteome</keyword>
<feature type="transmembrane region" description="Helical" evidence="1">
    <location>
        <begin position="264"/>
        <end position="284"/>
    </location>
</feature>
<evidence type="ECO:0000313" key="3">
    <source>
        <dbReference type="Proteomes" id="UP000187209"/>
    </source>
</evidence>
<feature type="transmembrane region" description="Helical" evidence="1">
    <location>
        <begin position="43"/>
        <end position="63"/>
    </location>
</feature>
<keyword evidence="1" id="KW-0812">Transmembrane</keyword>
<protein>
    <submittedName>
        <fullName evidence="2">Uncharacterized protein</fullName>
    </submittedName>
</protein>
<feature type="transmembrane region" description="Helical" evidence="1">
    <location>
        <begin position="75"/>
        <end position="100"/>
    </location>
</feature>
<feature type="transmembrane region" description="Helical" evidence="1">
    <location>
        <begin position="296"/>
        <end position="316"/>
    </location>
</feature>
<gene>
    <name evidence="2" type="ORF">SteCoe_38060</name>
</gene>
<keyword evidence="1" id="KW-1133">Transmembrane helix</keyword>
<proteinExistence type="predicted"/>
<evidence type="ECO:0000256" key="1">
    <source>
        <dbReference type="SAM" id="Phobius"/>
    </source>
</evidence>
<reference evidence="2 3" key="1">
    <citation type="submission" date="2016-11" db="EMBL/GenBank/DDBJ databases">
        <title>The macronuclear genome of Stentor coeruleus: a giant cell with tiny introns.</title>
        <authorList>
            <person name="Slabodnick M."/>
            <person name="Ruby J.G."/>
            <person name="Reiff S.B."/>
            <person name="Swart E.C."/>
            <person name="Gosai S."/>
            <person name="Prabakaran S."/>
            <person name="Witkowska E."/>
            <person name="Larue G.E."/>
            <person name="Fisher S."/>
            <person name="Freeman R.M."/>
            <person name="Gunawardena J."/>
            <person name="Chu W."/>
            <person name="Stover N.A."/>
            <person name="Gregory B.D."/>
            <person name="Nowacki M."/>
            <person name="Derisi J."/>
            <person name="Roy S.W."/>
            <person name="Marshall W.F."/>
            <person name="Sood P."/>
        </authorList>
    </citation>
    <scope>NUCLEOTIDE SEQUENCE [LARGE SCALE GENOMIC DNA]</scope>
    <source>
        <strain evidence="2">WM001</strain>
    </source>
</reference>
<keyword evidence="1" id="KW-0472">Membrane</keyword>
<feature type="transmembrane region" description="Helical" evidence="1">
    <location>
        <begin position="183"/>
        <end position="205"/>
    </location>
</feature>
<evidence type="ECO:0000313" key="2">
    <source>
        <dbReference type="EMBL" id="OMJ65525.1"/>
    </source>
</evidence>
<name>A0A1R2AM78_9CILI</name>
<accession>A0A1R2AM78</accession>
<dbReference type="AlphaFoldDB" id="A0A1R2AM78"/>
<feature type="transmembrane region" description="Helical" evidence="1">
    <location>
        <begin position="217"/>
        <end position="237"/>
    </location>
</feature>
<organism evidence="2 3">
    <name type="scientific">Stentor coeruleus</name>
    <dbReference type="NCBI Taxonomy" id="5963"/>
    <lineage>
        <taxon>Eukaryota</taxon>
        <taxon>Sar</taxon>
        <taxon>Alveolata</taxon>
        <taxon>Ciliophora</taxon>
        <taxon>Postciliodesmatophora</taxon>
        <taxon>Heterotrichea</taxon>
        <taxon>Heterotrichida</taxon>
        <taxon>Stentoridae</taxon>
        <taxon>Stentor</taxon>
    </lineage>
</organism>